<dbReference type="PROSITE" id="PS50109">
    <property type="entry name" value="HIS_KIN"/>
    <property type="match status" value="1"/>
</dbReference>
<dbReference type="FunFam" id="3.30.565.10:FF:000010">
    <property type="entry name" value="Sensor histidine kinase RcsC"/>
    <property type="match status" value="1"/>
</dbReference>
<evidence type="ECO:0000256" key="3">
    <source>
        <dbReference type="ARBA" id="ARBA00022553"/>
    </source>
</evidence>
<comment type="catalytic activity">
    <reaction evidence="1">
        <text>ATP + protein L-histidine = ADP + protein N-phospho-L-histidine.</text>
        <dbReference type="EC" id="2.7.13.3"/>
    </reaction>
</comment>
<dbReference type="InterPro" id="IPR005467">
    <property type="entry name" value="His_kinase_dom"/>
</dbReference>
<dbReference type="FunFam" id="1.10.287.130:FF:000002">
    <property type="entry name" value="Two-component osmosensing histidine kinase"/>
    <property type="match status" value="1"/>
</dbReference>
<feature type="domain" description="Histidine kinase" evidence="10">
    <location>
        <begin position="172"/>
        <end position="389"/>
    </location>
</feature>
<evidence type="ECO:0000259" key="10">
    <source>
        <dbReference type="PROSITE" id="PS50109"/>
    </source>
</evidence>
<dbReference type="CDD" id="cd00082">
    <property type="entry name" value="HisKA"/>
    <property type="match status" value="1"/>
</dbReference>
<evidence type="ECO:0000256" key="6">
    <source>
        <dbReference type="ARBA" id="ARBA00022777"/>
    </source>
</evidence>
<protein>
    <recommendedName>
        <fullName evidence="2">histidine kinase</fullName>
        <ecNumber evidence="2">2.7.13.3</ecNumber>
    </recommendedName>
</protein>
<dbReference type="Pfam" id="PF00072">
    <property type="entry name" value="Response_reg"/>
    <property type="match status" value="2"/>
</dbReference>
<evidence type="ECO:0000313" key="12">
    <source>
        <dbReference type="EMBL" id="SFV59975.1"/>
    </source>
</evidence>
<evidence type="ECO:0000256" key="9">
    <source>
        <dbReference type="SAM" id="Coils"/>
    </source>
</evidence>
<name>A0A1W1C2K9_9ZZZZ</name>
<accession>A0A1W1C2K9</accession>
<dbReference type="AlphaFoldDB" id="A0A1W1C2K9"/>
<dbReference type="GO" id="GO:0005524">
    <property type="term" value="F:ATP binding"/>
    <property type="evidence" value="ECO:0007669"/>
    <property type="project" value="UniProtKB-KW"/>
</dbReference>
<dbReference type="PANTHER" id="PTHR45339:SF1">
    <property type="entry name" value="HYBRID SIGNAL TRANSDUCTION HISTIDINE KINASE J"/>
    <property type="match status" value="1"/>
</dbReference>
<evidence type="ECO:0000256" key="5">
    <source>
        <dbReference type="ARBA" id="ARBA00022741"/>
    </source>
</evidence>
<evidence type="ECO:0000256" key="7">
    <source>
        <dbReference type="ARBA" id="ARBA00022840"/>
    </source>
</evidence>
<feature type="domain" description="Response regulatory" evidence="11">
    <location>
        <begin position="408"/>
        <end position="527"/>
    </location>
</feature>
<keyword evidence="9" id="KW-0175">Coiled coil</keyword>
<dbReference type="GO" id="GO:0000155">
    <property type="term" value="F:phosphorelay sensor kinase activity"/>
    <property type="evidence" value="ECO:0007669"/>
    <property type="project" value="InterPro"/>
</dbReference>
<keyword evidence="7" id="KW-0067">ATP-binding</keyword>
<dbReference type="InterPro" id="IPR004358">
    <property type="entry name" value="Sig_transdc_His_kin-like_C"/>
</dbReference>
<dbReference type="Gene3D" id="1.10.287.130">
    <property type="match status" value="1"/>
</dbReference>
<dbReference type="EMBL" id="FPHI01000021">
    <property type="protein sequence ID" value="SFV59975.1"/>
    <property type="molecule type" value="Genomic_DNA"/>
</dbReference>
<gene>
    <name evidence="12" type="ORF">MNB_SV-3-685</name>
</gene>
<dbReference type="PROSITE" id="PS50110">
    <property type="entry name" value="RESPONSE_REGULATORY"/>
    <property type="match status" value="2"/>
</dbReference>
<keyword evidence="6 12" id="KW-0418">Kinase</keyword>
<dbReference type="CDD" id="cd17546">
    <property type="entry name" value="REC_hyHK_CKI1_RcsC-like"/>
    <property type="match status" value="1"/>
</dbReference>
<keyword evidence="8" id="KW-0902">Two-component regulatory system</keyword>
<dbReference type="SMART" id="SM00387">
    <property type="entry name" value="HATPase_c"/>
    <property type="match status" value="1"/>
</dbReference>
<dbReference type="SUPFAM" id="SSF52172">
    <property type="entry name" value="CheY-like"/>
    <property type="match status" value="2"/>
</dbReference>
<keyword evidence="3" id="KW-0597">Phosphoprotein</keyword>
<dbReference type="InterPro" id="IPR036890">
    <property type="entry name" value="HATPase_C_sf"/>
</dbReference>
<evidence type="ECO:0000256" key="4">
    <source>
        <dbReference type="ARBA" id="ARBA00022679"/>
    </source>
</evidence>
<dbReference type="InterPro" id="IPR011006">
    <property type="entry name" value="CheY-like_superfamily"/>
</dbReference>
<keyword evidence="4" id="KW-0808">Transferase</keyword>
<dbReference type="Pfam" id="PF00512">
    <property type="entry name" value="HisKA"/>
    <property type="match status" value="1"/>
</dbReference>
<sequence length="536" mass="61686">MYQSIQELLHNADTIRLLYVEDDPFVRESTLDLLGMYFTHIDSAENGEEGIEKYRSFYEKEGQYYDLVLTDINMPKCNGIEMIHKIKKLNDRQIVIVFTAHTEFKYLIELIDLEISHFILKPVHIERFEKVLKHALEIWTQRYEYKKMTKELAQSTQKAEEATEQKSRFLANMSHEIRTPLNAINGFIKLLEENETDETKQKYLKIIKNASESLMQIINDILDISKIESGKLTIEPYTFNPYDDLINIAELFQARAAEKNIVFQVRYNNNMPKSLFGDALRIKQIFTNLLSNAIKFTPEHSKVKCVIWYKDGKLVIKVKDYGIGISEEKQKMIFEPFTQTDGSTTRNYGGTGLGLSISLELAQMLGGSLVLQSKEGKGSMFTLSIPLEESKERQEEETVENTASLKGHILIVEDYEANRMFLSIILDNAGITYEMAHDGLEAIEKFQSGTFDLILMDENMPNMNGMEAMKEIIKLETLEQRVHTPIVSLTANALQGDKQRFLEMGFDDYLSKPVEPQTLLKTIGKVLQNNTKEKEN</sequence>
<dbReference type="CDD" id="cd16922">
    <property type="entry name" value="HATPase_EvgS-ArcB-TorS-like"/>
    <property type="match status" value="1"/>
</dbReference>
<dbReference type="SMART" id="SM00388">
    <property type="entry name" value="HisKA"/>
    <property type="match status" value="1"/>
</dbReference>
<keyword evidence="5" id="KW-0547">Nucleotide-binding</keyword>
<reference evidence="12" key="1">
    <citation type="submission" date="2016-10" db="EMBL/GenBank/DDBJ databases">
        <authorList>
            <person name="de Groot N.N."/>
        </authorList>
    </citation>
    <scope>NUCLEOTIDE SEQUENCE</scope>
</reference>
<dbReference type="InterPro" id="IPR003661">
    <property type="entry name" value="HisK_dim/P_dom"/>
</dbReference>
<organism evidence="12">
    <name type="scientific">hydrothermal vent metagenome</name>
    <dbReference type="NCBI Taxonomy" id="652676"/>
    <lineage>
        <taxon>unclassified sequences</taxon>
        <taxon>metagenomes</taxon>
        <taxon>ecological metagenomes</taxon>
    </lineage>
</organism>
<dbReference type="Pfam" id="PF02518">
    <property type="entry name" value="HATPase_c"/>
    <property type="match status" value="1"/>
</dbReference>
<dbReference type="Gene3D" id="3.40.50.2300">
    <property type="match status" value="2"/>
</dbReference>
<evidence type="ECO:0000256" key="1">
    <source>
        <dbReference type="ARBA" id="ARBA00000085"/>
    </source>
</evidence>
<dbReference type="SMART" id="SM00448">
    <property type="entry name" value="REC"/>
    <property type="match status" value="2"/>
</dbReference>
<dbReference type="PRINTS" id="PR00344">
    <property type="entry name" value="BCTRLSENSOR"/>
</dbReference>
<dbReference type="EC" id="2.7.13.3" evidence="2"/>
<evidence type="ECO:0000259" key="11">
    <source>
        <dbReference type="PROSITE" id="PS50110"/>
    </source>
</evidence>
<dbReference type="InterPro" id="IPR003594">
    <property type="entry name" value="HATPase_dom"/>
</dbReference>
<dbReference type="PANTHER" id="PTHR45339">
    <property type="entry name" value="HYBRID SIGNAL TRANSDUCTION HISTIDINE KINASE J"/>
    <property type="match status" value="1"/>
</dbReference>
<feature type="coiled-coil region" evidence="9">
    <location>
        <begin position="145"/>
        <end position="172"/>
    </location>
</feature>
<dbReference type="Gene3D" id="3.30.565.10">
    <property type="entry name" value="Histidine kinase-like ATPase, C-terminal domain"/>
    <property type="match status" value="1"/>
</dbReference>
<feature type="domain" description="Response regulatory" evidence="11">
    <location>
        <begin position="16"/>
        <end position="136"/>
    </location>
</feature>
<dbReference type="InterPro" id="IPR001789">
    <property type="entry name" value="Sig_transdc_resp-reg_receiver"/>
</dbReference>
<evidence type="ECO:0000256" key="8">
    <source>
        <dbReference type="ARBA" id="ARBA00023012"/>
    </source>
</evidence>
<dbReference type="SUPFAM" id="SSF55874">
    <property type="entry name" value="ATPase domain of HSP90 chaperone/DNA topoisomerase II/histidine kinase"/>
    <property type="match status" value="1"/>
</dbReference>
<proteinExistence type="predicted"/>
<evidence type="ECO:0000256" key="2">
    <source>
        <dbReference type="ARBA" id="ARBA00012438"/>
    </source>
</evidence>